<dbReference type="Gene3D" id="3.30.1330.70">
    <property type="entry name" value="Holliday junction resolvase RusA"/>
    <property type="match status" value="1"/>
</dbReference>
<name>A0ABD5FL49_ENTCA</name>
<reference evidence="1 2" key="1">
    <citation type="submission" date="2023-03" db="EMBL/GenBank/DDBJ databases">
        <authorList>
            <person name="Shen W."/>
            <person name="Cai J."/>
        </authorList>
    </citation>
    <scope>NUCLEOTIDE SEQUENCE [LARGE SCALE GENOMIC DNA]</scope>
    <source>
        <strain evidence="1 2">B516</strain>
    </source>
</reference>
<dbReference type="InterPro" id="IPR036614">
    <property type="entry name" value="RusA-like_sf"/>
</dbReference>
<evidence type="ECO:0000313" key="1">
    <source>
        <dbReference type="EMBL" id="MDT2982753.1"/>
    </source>
</evidence>
<dbReference type="Pfam" id="PF05866">
    <property type="entry name" value="RusA"/>
    <property type="match status" value="1"/>
</dbReference>
<gene>
    <name evidence="1" type="ORF">P7I34_08775</name>
</gene>
<dbReference type="Proteomes" id="UP001253851">
    <property type="component" value="Unassembled WGS sequence"/>
</dbReference>
<dbReference type="EMBL" id="JARQDZ010000003">
    <property type="protein sequence ID" value="MDT2982753.1"/>
    <property type="molecule type" value="Genomic_DNA"/>
</dbReference>
<dbReference type="RefSeq" id="WP_311957354.1">
    <property type="nucleotide sequence ID" value="NZ_JARQDZ010000003.1"/>
</dbReference>
<accession>A0ABD5FL49</accession>
<dbReference type="InterPro" id="IPR008822">
    <property type="entry name" value="Endonuclease_RusA-like"/>
</dbReference>
<dbReference type="SUPFAM" id="SSF103084">
    <property type="entry name" value="Holliday junction resolvase RusA"/>
    <property type="match status" value="1"/>
</dbReference>
<dbReference type="AlphaFoldDB" id="A0ABD5FL49"/>
<evidence type="ECO:0000313" key="2">
    <source>
        <dbReference type="Proteomes" id="UP001253851"/>
    </source>
</evidence>
<proteinExistence type="predicted"/>
<comment type="caution">
    <text evidence="1">The sequence shown here is derived from an EMBL/GenBank/DDBJ whole genome shotgun (WGS) entry which is preliminary data.</text>
</comment>
<sequence length="96" mass="11157">MKKENTEKCCYAFLMAKAAGLRVTTPINLKITWYCKNKRKDKDNIAFGIKFILDGMIEARVIANDGWGEIANFEHRFEVDKDCPRIEIQIIEETRS</sequence>
<organism evidence="1 2">
    <name type="scientific">Enterococcus casseliflavus</name>
    <name type="common">Enterococcus flavescens</name>
    <dbReference type="NCBI Taxonomy" id="37734"/>
    <lineage>
        <taxon>Bacteria</taxon>
        <taxon>Bacillati</taxon>
        <taxon>Bacillota</taxon>
        <taxon>Bacilli</taxon>
        <taxon>Lactobacillales</taxon>
        <taxon>Enterococcaceae</taxon>
        <taxon>Enterococcus</taxon>
    </lineage>
</organism>
<protein>
    <submittedName>
        <fullName evidence="1">RusA family crossover junction endodeoxyribonuclease</fullName>
    </submittedName>
</protein>